<dbReference type="Pfam" id="PF00583">
    <property type="entry name" value="Acetyltransf_1"/>
    <property type="match status" value="2"/>
</dbReference>
<dbReference type="OrthoDB" id="3381976at2"/>
<evidence type="ECO:0000259" key="3">
    <source>
        <dbReference type="PROSITE" id="PS51186"/>
    </source>
</evidence>
<dbReference type="RefSeq" id="WP_043908618.1">
    <property type="nucleotide sequence ID" value="NZ_JXZB01000001.1"/>
</dbReference>
<keyword evidence="1" id="KW-0808">Transferase</keyword>
<reference evidence="4 5" key="1">
    <citation type="submission" date="2015-02" db="EMBL/GenBank/DDBJ databases">
        <title>Draft genome sequence of Kitasatospora griseola MF730-N6, a bafilomycin, terpentecin and satosporin producer.</title>
        <authorList>
            <person name="Arens J.C."/>
            <person name="Haltli B."/>
            <person name="Kerr R.G."/>
        </authorList>
    </citation>
    <scope>NUCLEOTIDE SEQUENCE [LARGE SCALE GENOMIC DNA]</scope>
    <source>
        <strain evidence="4 5">MF730-N6</strain>
    </source>
</reference>
<dbReference type="EMBL" id="JXZB01000001">
    <property type="protein sequence ID" value="KIQ66970.1"/>
    <property type="molecule type" value="Genomic_DNA"/>
</dbReference>
<keyword evidence="2" id="KW-0012">Acyltransferase</keyword>
<proteinExistence type="predicted"/>
<dbReference type="InterPro" id="IPR000182">
    <property type="entry name" value="GNAT_dom"/>
</dbReference>
<dbReference type="Gene3D" id="3.40.630.30">
    <property type="match status" value="2"/>
</dbReference>
<comment type="caution">
    <text evidence="4">The sequence shown here is derived from an EMBL/GenBank/DDBJ whole genome shotgun (WGS) entry which is preliminary data.</text>
</comment>
<evidence type="ECO:0000256" key="2">
    <source>
        <dbReference type="ARBA" id="ARBA00023315"/>
    </source>
</evidence>
<dbReference type="PANTHER" id="PTHR43877:SF2">
    <property type="entry name" value="AMINOALKYLPHOSPHONATE N-ACETYLTRANSFERASE-RELATED"/>
    <property type="match status" value="1"/>
</dbReference>
<dbReference type="PROSITE" id="PS51186">
    <property type="entry name" value="GNAT"/>
    <property type="match status" value="2"/>
</dbReference>
<evidence type="ECO:0000313" key="5">
    <source>
        <dbReference type="Proteomes" id="UP000032066"/>
    </source>
</evidence>
<keyword evidence="5" id="KW-1185">Reference proteome</keyword>
<feature type="domain" description="N-acetyltransferase" evidence="3">
    <location>
        <begin position="1"/>
        <end position="127"/>
    </location>
</feature>
<sequence length="280" mass="30647">MTTTLRPDGAEEAAANKGRTRRWHIMVNGHPVGGLRTTAWPRDGFCPGEIGELEVTEGRRRGRGTVAVLAAEEVLRSWGCTRVDVTVPAEAEAGLQLARALGYTERMRNMIKPLTELPQLPAGLTDRRIGPEQYPDWERAAVEGYRQELIDSGVGAAEATAKSEHDHRHALPAGPDTPDIVLRQLLDADGNVLGCIWVALRQAAMPDGRPLAWVMLVEAAPEHRGRGHGRTLMRIAERECLAAGVHDLGLNVFADNGVAIRLYESLGYRVTRRVLSKPLL</sequence>
<accession>A0A0D0NFA1</accession>
<name>A0A0D0NFA1_KITGR</name>
<dbReference type="AlphaFoldDB" id="A0A0D0NFA1"/>
<feature type="domain" description="N-acetyltransferase" evidence="3">
    <location>
        <begin position="132"/>
        <end position="280"/>
    </location>
</feature>
<dbReference type="InterPro" id="IPR050832">
    <property type="entry name" value="Bact_Acetyltransf"/>
</dbReference>
<dbReference type="CDD" id="cd04301">
    <property type="entry name" value="NAT_SF"/>
    <property type="match status" value="1"/>
</dbReference>
<dbReference type="InterPro" id="IPR016181">
    <property type="entry name" value="Acyl_CoA_acyltransferase"/>
</dbReference>
<gene>
    <name evidence="4" type="ORF">TR51_06035</name>
</gene>
<protein>
    <recommendedName>
        <fullName evidence="3">N-acetyltransferase domain-containing protein</fullName>
    </recommendedName>
</protein>
<dbReference type="STRING" id="2064.TR51_06035"/>
<dbReference type="Proteomes" id="UP000032066">
    <property type="component" value="Unassembled WGS sequence"/>
</dbReference>
<evidence type="ECO:0000256" key="1">
    <source>
        <dbReference type="ARBA" id="ARBA00022679"/>
    </source>
</evidence>
<evidence type="ECO:0000313" key="4">
    <source>
        <dbReference type="EMBL" id="KIQ66970.1"/>
    </source>
</evidence>
<dbReference type="PANTHER" id="PTHR43877">
    <property type="entry name" value="AMINOALKYLPHOSPHONATE N-ACETYLTRANSFERASE-RELATED-RELATED"/>
    <property type="match status" value="1"/>
</dbReference>
<dbReference type="PATRIC" id="fig|2064.6.peg.1326"/>
<organism evidence="4 5">
    <name type="scientific">Kitasatospora griseola</name>
    <name type="common">Streptomyces griseolosporeus</name>
    <dbReference type="NCBI Taxonomy" id="2064"/>
    <lineage>
        <taxon>Bacteria</taxon>
        <taxon>Bacillati</taxon>
        <taxon>Actinomycetota</taxon>
        <taxon>Actinomycetes</taxon>
        <taxon>Kitasatosporales</taxon>
        <taxon>Streptomycetaceae</taxon>
        <taxon>Kitasatospora</taxon>
    </lineage>
</organism>
<dbReference type="GO" id="GO:0016747">
    <property type="term" value="F:acyltransferase activity, transferring groups other than amino-acyl groups"/>
    <property type="evidence" value="ECO:0007669"/>
    <property type="project" value="InterPro"/>
</dbReference>
<dbReference type="SUPFAM" id="SSF55729">
    <property type="entry name" value="Acyl-CoA N-acyltransferases (Nat)"/>
    <property type="match status" value="2"/>
</dbReference>